<dbReference type="EMBL" id="WMEY01000002">
    <property type="protein sequence ID" value="MYL63142.1"/>
    <property type="molecule type" value="Genomic_DNA"/>
</dbReference>
<evidence type="ECO:0000313" key="4">
    <source>
        <dbReference type="Proteomes" id="UP000447833"/>
    </source>
</evidence>
<sequence>MIQAQKLCKDEQEVNHLSRRVVQPLIYLLIGLAAIGFLWKIITDPSGLFKQLLITAAIAVVIIFIAKKLMAKKMGQQSTAYQRAAKQSSKLKKKKATPRRNATHLRVIPSKRLTPKKRSLQEDKKENPFTVIEGRKGKKKNRALF</sequence>
<dbReference type="InterPro" id="IPR048110">
    <property type="entry name" value="SA1362/YqhP-like"/>
</dbReference>
<protein>
    <submittedName>
        <fullName evidence="3">Uncharacterized protein</fullName>
    </submittedName>
</protein>
<feature type="region of interest" description="Disordered" evidence="1">
    <location>
        <begin position="81"/>
        <end position="145"/>
    </location>
</feature>
<reference evidence="3 4" key="1">
    <citation type="submission" date="2019-11" db="EMBL/GenBank/DDBJ databases">
        <title>Genome sequences of 17 halophilic strains isolated from different environments.</title>
        <authorList>
            <person name="Furrow R.E."/>
        </authorList>
    </citation>
    <scope>NUCLEOTIDE SEQUENCE [LARGE SCALE GENOMIC DNA]</scope>
    <source>
        <strain evidence="3 4">22506_14_FS</strain>
    </source>
</reference>
<comment type="caution">
    <text evidence="3">The sequence shown here is derived from an EMBL/GenBank/DDBJ whole genome shotgun (WGS) entry which is preliminary data.</text>
</comment>
<gene>
    <name evidence="3" type="ORF">GLW07_07215</name>
</gene>
<organism evidence="3 4">
    <name type="scientific">Guptibacillus hwajinpoensis</name>
    <dbReference type="NCBI Taxonomy" id="208199"/>
    <lineage>
        <taxon>Bacteria</taxon>
        <taxon>Bacillati</taxon>
        <taxon>Bacillota</taxon>
        <taxon>Bacilli</taxon>
        <taxon>Bacillales</taxon>
        <taxon>Guptibacillaceae</taxon>
        <taxon>Guptibacillus</taxon>
    </lineage>
</organism>
<feature type="transmembrane region" description="Helical" evidence="2">
    <location>
        <begin position="48"/>
        <end position="66"/>
    </location>
</feature>
<feature type="transmembrane region" description="Helical" evidence="2">
    <location>
        <begin position="21"/>
        <end position="42"/>
    </location>
</feature>
<evidence type="ECO:0000256" key="1">
    <source>
        <dbReference type="SAM" id="MobiDB-lite"/>
    </source>
</evidence>
<dbReference type="AlphaFoldDB" id="A0A845EX65"/>
<accession>A0A845EX65</accession>
<proteinExistence type="predicted"/>
<dbReference type="Proteomes" id="UP000447833">
    <property type="component" value="Unassembled WGS sequence"/>
</dbReference>
<feature type="compositionally biased region" description="Basic residues" evidence="1">
    <location>
        <begin position="89"/>
        <end position="103"/>
    </location>
</feature>
<name>A0A845EX65_9BACL</name>
<feature type="compositionally biased region" description="Basic residues" evidence="1">
    <location>
        <begin position="136"/>
        <end position="145"/>
    </location>
</feature>
<dbReference type="RefSeq" id="WP_160918818.1">
    <property type="nucleotide sequence ID" value="NZ_WMEY01000002.1"/>
</dbReference>
<keyword evidence="2" id="KW-0472">Membrane</keyword>
<keyword evidence="2" id="KW-1133">Transmembrane helix</keyword>
<keyword evidence="2" id="KW-0812">Transmembrane</keyword>
<dbReference type="NCBIfam" id="NF041554">
    <property type="entry name" value="SA1362_fam"/>
    <property type="match status" value="1"/>
</dbReference>
<evidence type="ECO:0000313" key="3">
    <source>
        <dbReference type="EMBL" id="MYL63142.1"/>
    </source>
</evidence>
<evidence type="ECO:0000256" key="2">
    <source>
        <dbReference type="SAM" id="Phobius"/>
    </source>
</evidence>